<keyword evidence="1" id="KW-0472">Membrane</keyword>
<dbReference type="Pfam" id="PF09925">
    <property type="entry name" value="DUF2157"/>
    <property type="match status" value="1"/>
</dbReference>
<dbReference type="EMBL" id="BMXL01000030">
    <property type="protein sequence ID" value="GHD34378.1"/>
    <property type="molecule type" value="Genomic_DNA"/>
</dbReference>
<proteinExistence type="predicted"/>
<keyword evidence="1" id="KW-0812">Transmembrane</keyword>
<gene>
    <name evidence="3" type="ORF">GCM10007147_39890</name>
</gene>
<feature type="transmembrane region" description="Helical" evidence="1">
    <location>
        <begin position="289"/>
        <end position="309"/>
    </location>
</feature>
<evidence type="ECO:0000256" key="1">
    <source>
        <dbReference type="SAM" id="Phobius"/>
    </source>
</evidence>
<feature type="transmembrane region" description="Helical" evidence="1">
    <location>
        <begin position="242"/>
        <end position="259"/>
    </location>
</feature>
<keyword evidence="4" id="KW-1185">Reference proteome</keyword>
<dbReference type="InterPro" id="IPR018677">
    <property type="entry name" value="DUF2157"/>
</dbReference>
<organism evidence="3 4">
    <name type="scientific">Nocardiopsis kunsanensis</name>
    <dbReference type="NCBI Taxonomy" id="141693"/>
    <lineage>
        <taxon>Bacteria</taxon>
        <taxon>Bacillati</taxon>
        <taxon>Actinomycetota</taxon>
        <taxon>Actinomycetes</taxon>
        <taxon>Streptosporangiales</taxon>
        <taxon>Nocardiopsidaceae</taxon>
        <taxon>Nocardiopsis</taxon>
    </lineage>
</organism>
<reference evidence="3 4" key="1">
    <citation type="journal article" date="2014" name="Int. J. Syst. Evol. Microbiol.">
        <title>Complete genome sequence of Corynebacterium casei LMG S-19264T (=DSM 44701T), isolated from a smear-ripened cheese.</title>
        <authorList>
            <consortium name="US DOE Joint Genome Institute (JGI-PGF)"/>
            <person name="Walter F."/>
            <person name="Albersmeier A."/>
            <person name="Kalinowski J."/>
            <person name="Ruckert C."/>
        </authorList>
    </citation>
    <scope>NUCLEOTIDE SEQUENCE [LARGE SCALE GENOMIC DNA]</scope>
    <source>
        <strain evidence="3 4">KCTC 19473</strain>
    </source>
</reference>
<feature type="domain" description="DUF2157" evidence="2">
    <location>
        <begin position="14"/>
        <end position="164"/>
    </location>
</feature>
<feature type="transmembrane region" description="Helical" evidence="1">
    <location>
        <begin position="115"/>
        <end position="137"/>
    </location>
</feature>
<evidence type="ECO:0000313" key="4">
    <source>
        <dbReference type="Proteomes" id="UP000654947"/>
    </source>
</evidence>
<dbReference type="RefSeq" id="WP_017574974.1">
    <property type="nucleotide sequence ID" value="NZ_BMXL01000030.1"/>
</dbReference>
<evidence type="ECO:0000313" key="3">
    <source>
        <dbReference type="EMBL" id="GHD34378.1"/>
    </source>
</evidence>
<dbReference type="Proteomes" id="UP000654947">
    <property type="component" value="Unassembled WGS sequence"/>
</dbReference>
<accession>A0A918XIZ0</accession>
<evidence type="ECO:0000259" key="2">
    <source>
        <dbReference type="Pfam" id="PF09925"/>
    </source>
</evidence>
<feature type="transmembrane region" description="Helical" evidence="1">
    <location>
        <begin position="49"/>
        <end position="70"/>
    </location>
</feature>
<feature type="transmembrane region" description="Helical" evidence="1">
    <location>
        <begin position="321"/>
        <end position="339"/>
    </location>
</feature>
<keyword evidence="1" id="KW-1133">Transmembrane helix</keyword>
<protein>
    <recommendedName>
        <fullName evidence="2">DUF2157 domain-containing protein</fullName>
    </recommendedName>
</protein>
<feature type="transmembrane region" description="Helical" evidence="1">
    <location>
        <begin position="212"/>
        <end position="235"/>
    </location>
</feature>
<feature type="transmembrane region" description="Helical" evidence="1">
    <location>
        <begin position="149"/>
        <end position="167"/>
    </location>
</feature>
<sequence>MEARDGTCAEALGKLVEQGVIDHEQADAVAAALRATEESPRARVRWAEVLGYVGGGLVLAAVGTFMVTAWDVWETGTRTTLLTMVAAVLAVAGFAMAGGPALLRRSAEVSRARRRIGGALFALAALSAAFAVAEAVGQALPPGFVPSEATWASAVGLAVAAAAYALLRSAPGLVAVWGMSAFLVGFGVQEAVREIVGPVEGDGFTSTGTGWQIASSAAGTGLLLLGAAGCALAVVGVLRERGTAVGLGAVTSYTGALMLETPVNHAAELAVAAALFTLFALWRTTARGPGAALVFGVLAATVAVPRLVWELTDGEVSAAGVLFVAGAVLLIASAAGIRLRHRATARPDRPRTGLL</sequence>
<name>A0A918XIZ0_9ACTN</name>
<feature type="transmembrane region" description="Helical" evidence="1">
    <location>
        <begin position="82"/>
        <end position="103"/>
    </location>
</feature>
<dbReference type="AlphaFoldDB" id="A0A918XIZ0"/>
<feature type="transmembrane region" description="Helical" evidence="1">
    <location>
        <begin position="265"/>
        <end position="282"/>
    </location>
</feature>
<comment type="caution">
    <text evidence="3">The sequence shown here is derived from an EMBL/GenBank/DDBJ whole genome shotgun (WGS) entry which is preliminary data.</text>
</comment>
<feature type="transmembrane region" description="Helical" evidence="1">
    <location>
        <begin position="174"/>
        <end position="192"/>
    </location>
</feature>